<dbReference type="AlphaFoldDB" id="A0A0W0UJZ8"/>
<evidence type="ECO:0000259" key="3">
    <source>
        <dbReference type="Pfam" id="PF10017"/>
    </source>
</evidence>
<proteinExistence type="predicted"/>
<feature type="domain" description="Histidine-specific methyltransferase SAM-dependent" evidence="3">
    <location>
        <begin position="22"/>
        <end position="327"/>
    </location>
</feature>
<dbReference type="SUPFAM" id="SSF53335">
    <property type="entry name" value="S-adenosyl-L-methionine-dependent methyltransferases"/>
    <property type="match status" value="1"/>
</dbReference>
<comment type="caution">
    <text evidence="4">The sequence shown here is derived from an EMBL/GenBank/DDBJ whole genome shotgun (WGS) entry which is preliminary data.</text>
</comment>
<dbReference type="OrthoDB" id="5289726at2"/>
<dbReference type="PANTHER" id="PTHR43397:SF1">
    <property type="entry name" value="ERGOTHIONEINE BIOSYNTHESIS PROTEIN 1"/>
    <property type="match status" value="1"/>
</dbReference>
<dbReference type="GO" id="GO:0032259">
    <property type="term" value="P:methylation"/>
    <property type="evidence" value="ECO:0007669"/>
    <property type="project" value="UniProtKB-KW"/>
</dbReference>
<dbReference type="PANTHER" id="PTHR43397">
    <property type="entry name" value="ERGOTHIONEINE BIOSYNTHESIS PROTEIN 1"/>
    <property type="match status" value="1"/>
</dbReference>
<dbReference type="NCBIfam" id="TIGR03438">
    <property type="entry name" value="egtD_ergothio"/>
    <property type="match status" value="1"/>
</dbReference>
<sequence length="329" mass="38025">MSATIETLQCSQNKPASYKEFMRDVCAGLSRKNKQLSSKYFYDAAGSRLFNQITHHPDYYLTGCELEILKRHKKELSVLLKDEEFNLVEFGPGEGLKTTLLINQFLKDNLSFTYFAVDISGKYLDSLTTKLKRKQPLLKTVVLNSDYITGMEWLSLNSNKRNFLLFLGSSIGNFDIPSAKKFLQAVRDSLHVGDYFLIGFDLRKDIDVLLRAYNDRDGLTREFNLNLLRRINKELEGNFDLDSFYHYGIYNPNTGAMESYLISLKDQIVCIGALKKSFPFKKFEPIRVESSYKYSDSQIKKLAKESGFEIIKNYSDSKKYFVNSLWRAN</sequence>
<keyword evidence="1 4" id="KW-0489">Methyltransferase</keyword>
<evidence type="ECO:0000256" key="1">
    <source>
        <dbReference type="ARBA" id="ARBA00022603"/>
    </source>
</evidence>
<dbReference type="Gene3D" id="3.40.50.150">
    <property type="entry name" value="Vaccinia Virus protein VP39"/>
    <property type="match status" value="1"/>
</dbReference>
<protein>
    <submittedName>
        <fullName evidence="4">Histidine-specific methyltransferase EgtD</fullName>
        <ecNumber evidence="4">2.1.1.44</ecNumber>
    </submittedName>
</protein>
<dbReference type="PATRIC" id="fig|455.5.peg.2450"/>
<reference evidence="4 5" key="1">
    <citation type="submission" date="2015-11" db="EMBL/GenBank/DDBJ databases">
        <title>Genomic analysis of 38 Legionella species identifies large and diverse effector repertoires.</title>
        <authorList>
            <person name="Burstein D."/>
            <person name="Amaro F."/>
            <person name="Zusman T."/>
            <person name="Lifshitz Z."/>
            <person name="Cohen O."/>
            <person name="Gilbert J.A."/>
            <person name="Pupko T."/>
            <person name="Shuman H.A."/>
            <person name="Segal G."/>
        </authorList>
    </citation>
    <scope>NUCLEOTIDE SEQUENCE [LARGE SCALE GENOMIC DNA]</scope>
    <source>
        <strain evidence="4 5">JA-26-G1-E2</strain>
    </source>
</reference>
<evidence type="ECO:0000313" key="4">
    <source>
        <dbReference type="EMBL" id="KTD08133.1"/>
    </source>
</evidence>
<dbReference type="Proteomes" id="UP000054715">
    <property type="component" value="Unassembled WGS sequence"/>
</dbReference>
<dbReference type="EC" id="2.1.1.44" evidence="4"/>
<evidence type="ECO:0000256" key="2">
    <source>
        <dbReference type="ARBA" id="ARBA00022679"/>
    </source>
</evidence>
<dbReference type="InterPro" id="IPR051128">
    <property type="entry name" value="EgtD_Methyltrsf_superfamily"/>
</dbReference>
<dbReference type="GO" id="GO:0052706">
    <property type="term" value="F:L-histidine N(alpha)-methyltransferase activity"/>
    <property type="evidence" value="ECO:0007669"/>
    <property type="project" value="UniProtKB-EC"/>
</dbReference>
<keyword evidence="2 4" id="KW-0808">Transferase</keyword>
<organism evidence="4 5">
    <name type="scientific">Legionella jamestowniensis</name>
    <dbReference type="NCBI Taxonomy" id="455"/>
    <lineage>
        <taxon>Bacteria</taxon>
        <taxon>Pseudomonadati</taxon>
        <taxon>Pseudomonadota</taxon>
        <taxon>Gammaproteobacteria</taxon>
        <taxon>Legionellales</taxon>
        <taxon>Legionellaceae</taxon>
        <taxon>Legionella</taxon>
    </lineage>
</organism>
<dbReference type="EMBL" id="LNYG01000013">
    <property type="protein sequence ID" value="KTD08133.1"/>
    <property type="molecule type" value="Genomic_DNA"/>
</dbReference>
<dbReference type="InterPro" id="IPR017804">
    <property type="entry name" value="MeTrfase_EgtD-like"/>
</dbReference>
<dbReference type="RefSeq" id="WP_058450188.1">
    <property type="nucleotide sequence ID" value="NZ_CAAAJF010000017.1"/>
</dbReference>
<dbReference type="Pfam" id="PF10017">
    <property type="entry name" value="Methyltransf_33"/>
    <property type="match status" value="1"/>
</dbReference>
<dbReference type="InterPro" id="IPR035094">
    <property type="entry name" value="EgtD"/>
</dbReference>
<gene>
    <name evidence="4" type="primary">egtD</name>
    <name evidence="4" type="ORF">Ljam_2328</name>
</gene>
<dbReference type="STRING" id="455.Ljam_2328"/>
<accession>A0A0W0UJZ8</accession>
<dbReference type="PIRSF" id="PIRSF018005">
    <property type="entry name" value="UCP018005"/>
    <property type="match status" value="1"/>
</dbReference>
<name>A0A0W0UJZ8_9GAMM</name>
<dbReference type="InterPro" id="IPR029063">
    <property type="entry name" value="SAM-dependent_MTases_sf"/>
</dbReference>
<evidence type="ECO:0000313" key="5">
    <source>
        <dbReference type="Proteomes" id="UP000054715"/>
    </source>
</evidence>
<dbReference type="InterPro" id="IPR019257">
    <property type="entry name" value="MeTrfase_dom"/>
</dbReference>